<evidence type="ECO:0000256" key="1">
    <source>
        <dbReference type="SAM" id="Phobius"/>
    </source>
</evidence>
<feature type="transmembrane region" description="Helical" evidence="1">
    <location>
        <begin position="21"/>
        <end position="43"/>
    </location>
</feature>
<evidence type="ECO:0000313" key="4">
    <source>
        <dbReference type="Proteomes" id="UP001198602"/>
    </source>
</evidence>
<feature type="transmembrane region" description="Helical" evidence="1">
    <location>
        <begin position="174"/>
        <end position="201"/>
    </location>
</feature>
<name>A0ABS7Y706_9BURK</name>
<protein>
    <submittedName>
        <fullName evidence="3">Acyltransferase</fullName>
    </submittedName>
</protein>
<gene>
    <name evidence="3" type="ORF">LE190_04195</name>
</gene>
<proteinExistence type="predicted"/>
<feature type="transmembrane region" description="Helical" evidence="1">
    <location>
        <begin position="146"/>
        <end position="168"/>
    </location>
</feature>
<keyword evidence="3" id="KW-0808">Transferase</keyword>
<feature type="transmembrane region" description="Helical" evidence="1">
    <location>
        <begin position="90"/>
        <end position="110"/>
    </location>
</feature>
<organism evidence="3 4">
    <name type="scientific">Massilia hydrophila</name>
    <dbReference type="NCBI Taxonomy" id="3044279"/>
    <lineage>
        <taxon>Bacteria</taxon>
        <taxon>Pseudomonadati</taxon>
        <taxon>Pseudomonadota</taxon>
        <taxon>Betaproteobacteria</taxon>
        <taxon>Burkholderiales</taxon>
        <taxon>Oxalobacteraceae</taxon>
        <taxon>Telluria group</taxon>
        <taxon>Massilia</taxon>
    </lineage>
</organism>
<dbReference type="Proteomes" id="UP001198602">
    <property type="component" value="Unassembled WGS sequence"/>
</dbReference>
<keyword evidence="3" id="KW-0012">Acyltransferase</keyword>
<evidence type="ECO:0000259" key="2">
    <source>
        <dbReference type="Pfam" id="PF01757"/>
    </source>
</evidence>
<reference evidence="3 4" key="1">
    <citation type="submission" date="2021-07" db="EMBL/GenBank/DDBJ databases">
        <title>Characterization of Violacein-producing bacteria and related species.</title>
        <authorList>
            <person name="Wilson H.S."/>
            <person name="De Leon M.E."/>
        </authorList>
    </citation>
    <scope>NUCLEOTIDE SEQUENCE [LARGE SCALE GENOMIC DNA]</scope>
    <source>
        <strain evidence="3 4">HSC-2F05</strain>
    </source>
</reference>
<dbReference type="RefSeq" id="WP_225237522.1">
    <property type="nucleotide sequence ID" value="NZ_JAHYBX010000001.1"/>
</dbReference>
<feature type="transmembrane region" description="Helical" evidence="1">
    <location>
        <begin position="213"/>
        <end position="232"/>
    </location>
</feature>
<feature type="domain" description="Acyltransferase 3" evidence="2">
    <location>
        <begin position="15"/>
        <end position="335"/>
    </location>
</feature>
<dbReference type="GO" id="GO:0016746">
    <property type="term" value="F:acyltransferase activity"/>
    <property type="evidence" value="ECO:0007669"/>
    <property type="project" value="UniProtKB-KW"/>
</dbReference>
<dbReference type="EMBL" id="JAHYBX010000001">
    <property type="protein sequence ID" value="MCA1855133.1"/>
    <property type="molecule type" value="Genomic_DNA"/>
</dbReference>
<evidence type="ECO:0000313" key="3">
    <source>
        <dbReference type="EMBL" id="MCA1855133.1"/>
    </source>
</evidence>
<feature type="transmembrane region" description="Helical" evidence="1">
    <location>
        <begin position="49"/>
        <end position="69"/>
    </location>
</feature>
<keyword evidence="1" id="KW-1133">Transmembrane helix</keyword>
<comment type="caution">
    <text evidence="3">The sequence shown here is derived from an EMBL/GenBank/DDBJ whole genome shotgun (WGS) entry which is preliminary data.</text>
</comment>
<dbReference type="InterPro" id="IPR002656">
    <property type="entry name" value="Acyl_transf_3_dom"/>
</dbReference>
<feature type="transmembrane region" description="Helical" evidence="1">
    <location>
        <begin position="291"/>
        <end position="314"/>
    </location>
</feature>
<sequence length="376" mass="41105">MPAPPPALGNAFSLYLDLTRFAAAVMVVLAHVEFFGLIAPHAWGLLPAMGREAVIVFFVLSGYVIAATVDGRQPSARDYALARLSRLYSVALPVLLLALAGAFAVRALAGRGAESGYVLDQLYLYLPFHLLFLGQHWTLSETPPLLLPYWSLCYEAWYYLLFGLAWYVRGRRRLLLVGLALAFMGYKMWLLLPVWLAGAWLQRAYRAPWMRPGVARLGWLASVLLFAAWVGFGVEEALRAAGGAWWPFPALPLGSADRYLADWVLALLVLVNFACARDARFGALARIARPLRLLAGHTFTLYLSHSVVIGLWLAFYPHRRGAPGDLLLLGATIAATTFVLGTLTEGRRDLYRAAFARLLAPGGSARPPTPAGGPGT</sequence>
<keyword evidence="1" id="KW-0812">Transmembrane</keyword>
<keyword evidence="4" id="KW-1185">Reference proteome</keyword>
<dbReference type="Pfam" id="PF01757">
    <property type="entry name" value="Acyl_transf_3"/>
    <property type="match status" value="1"/>
</dbReference>
<feature type="transmembrane region" description="Helical" evidence="1">
    <location>
        <begin position="326"/>
        <end position="343"/>
    </location>
</feature>
<keyword evidence="1" id="KW-0472">Membrane</keyword>
<accession>A0ABS7Y706</accession>